<name>A0A0R1NV50_9LACO</name>
<comment type="caution">
    <text evidence="2">The sequence shown here is derived from an EMBL/GenBank/DDBJ whole genome shotgun (WGS) entry which is preliminary data.</text>
</comment>
<gene>
    <name evidence="2" type="ORF">FC98_GL002798</name>
</gene>
<dbReference type="RefSeq" id="WP_008857413.1">
    <property type="nucleotide sequence ID" value="NZ_AZEB01000009.1"/>
</dbReference>
<evidence type="ECO:0000256" key="1">
    <source>
        <dbReference type="SAM" id="Phobius"/>
    </source>
</evidence>
<keyword evidence="3" id="KW-1185">Reference proteome</keyword>
<keyword evidence="1" id="KW-0472">Membrane</keyword>
<sequence length="101" mass="11912">MKKKNRFSRLIIRRRSSLLTNLRRALILIALWVVAGYVIYINVCFLFNVYSDALVSDYLVLNLSFHSYAIFALLVLAVAIIMIVFGWWRIHQLEKRAKDHE</sequence>
<reference evidence="2 3" key="1">
    <citation type="journal article" date="2015" name="Genome Announc.">
        <title>Expanding the biotechnology potential of lactobacilli through comparative genomics of 213 strains and associated genera.</title>
        <authorList>
            <person name="Sun Z."/>
            <person name="Harris H.M."/>
            <person name="McCann A."/>
            <person name="Guo C."/>
            <person name="Argimon S."/>
            <person name="Zhang W."/>
            <person name="Yang X."/>
            <person name="Jeffery I.B."/>
            <person name="Cooney J.C."/>
            <person name="Kagawa T.F."/>
            <person name="Liu W."/>
            <person name="Song Y."/>
            <person name="Salvetti E."/>
            <person name="Wrobel A."/>
            <person name="Rasinkangas P."/>
            <person name="Parkhill J."/>
            <person name="Rea M.C."/>
            <person name="O'Sullivan O."/>
            <person name="Ritari J."/>
            <person name="Douillard F.P."/>
            <person name="Paul Ross R."/>
            <person name="Yang R."/>
            <person name="Briner A.E."/>
            <person name="Felis G.E."/>
            <person name="de Vos W.M."/>
            <person name="Barrangou R."/>
            <person name="Klaenhammer T.R."/>
            <person name="Caufield P.W."/>
            <person name="Cui Y."/>
            <person name="Zhang H."/>
            <person name="O'Toole P.W."/>
        </authorList>
    </citation>
    <scope>NUCLEOTIDE SEQUENCE [LARGE SCALE GENOMIC DNA]</scope>
    <source>
        <strain evidence="2 3">DSM 19906</strain>
    </source>
</reference>
<dbReference type="EMBL" id="AZEB01000009">
    <property type="protein sequence ID" value="KRL22180.1"/>
    <property type="molecule type" value="Genomic_DNA"/>
</dbReference>
<dbReference type="Proteomes" id="UP000051439">
    <property type="component" value="Unassembled WGS sequence"/>
</dbReference>
<dbReference type="AlphaFoldDB" id="A0A0R1NV50"/>
<feature type="transmembrane region" description="Helical" evidence="1">
    <location>
        <begin position="21"/>
        <end position="48"/>
    </location>
</feature>
<proteinExistence type="predicted"/>
<feature type="transmembrane region" description="Helical" evidence="1">
    <location>
        <begin position="68"/>
        <end position="88"/>
    </location>
</feature>
<evidence type="ECO:0000313" key="3">
    <source>
        <dbReference type="Proteomes" id="UP000051439"/>
    </source>
</evidence>
<keyword evidence="1" id="KW-0812">Transmembrane</keyword>
<dbReference type="PATRIC" id="fig|1423766.4.peg.2928"/>
<evidence type="ECO:0000313" key="2">
    <source>
        <dbReference type="EMBL" id="KRL22180.1"/>
    </source>
</evidence>
<protein>
    <submittedName>
        <fullName evidence="2">Uncharacterized protein</fullName>
    </submittedName>
</protein>
<keyword evidence="1" id="KW-1133">Transmembrane helix</keyword>
<organism evidence="2 3">
    <name type="scientific">Lentilactobacillus kisonensis DSM 19906 = JCM 15041</name>
    <dbReference type="NCBI Taxonomy" id="1423766"/>
    <lineage>
        <taxon>Bacteria</taxon>
        <taxon>Bacillati</taxon>
        <taxon>Bacillota</taxon>
        <taxon>Bacilli</taxon>
        <taxon>Lactobacillales</taxon>
        <taxon>Lactobacillaceae</taxon>
        <taxon>Lentilactobacillus</taxon>
    </lineage>
</organism>
<accession>A0A0R1NV50</accession>